<evidence type="ECO:0000313" key="2">
    <source>
        <dbReference type="EMBL" id="TWU54350.1"/>
    </source>
</evidence>
<gene>
    <name evidence="2" type="ORF">Poly51_30670</name>
</gene>
<sequence>MNVSKEQPADDAESCTPCRRWIRNVRLWTKVEQSRSPERNDGGGDPFRNPLTMHPFSRVISTDHDMQGSANRPGDRRNREYPAEFAQVVHQSICSEGRCLLDTYFASRSLVEERFSNNKDSVAADHKNGGVNDAAIMIETTITPDQPVSHSPPTVP</sequence>
<dbReference type="EMBL" id="SJPW01000004">
    <property type="protein sequence ID" value="TWU54350.1"/>
    <property type="molecule type" value="Genomic_DNA"/>
</dbReference>
<protein>
    <submittedName>
        <fullName evidence="2">Uncharacterized protein</fullName>
    </submittedName>
</protein>
<comment type="caution">
    <text evidence="2">The sequence shown here is derived from an EMBL/GenBank/DDBJ whole genome shotgun (WGS) entry which is preliminary data.</text>
</comment>
<dbReference type="AlphaFoldDB" id="A0A5C6F1A3"/>
<keyword evidence="3" id="KW-1185">Reference proteome</keyword>
<accession>A0A5C6F1A3</accession>
<name>A0A5C6F1A3_9BACT</name>
<feature type="region of interest" description="Disordered" evidence="1">
    <location>
        <begin position="31"/>
        <end position="53"/>
    </location>
</feature>
<feature type="compositionally biased region" description="Basic and acidic residues" evidence="1">
    <location>
        <begin position="32"/>
        <end position="42"/>
    </location>
</feature>
<organism evidence="2 3">
    <name type="scientific">Rubripirellula tenax</name>
    <dbReference type="NCBI Taxonomy" id="2528015"/>
    <lineage>
        <taxon>Bacteria</taxon>
        <taxon>Pseudomonadati</taxon>
        <taxon>Planctomycetota</taxon>
        <taxon>Planctomycetia</taxon>
        <taxon>Pirellulales</taxon>
        <taxon>Pirellulaceae</taxon>
        <taxon>Rubripirellula</taxon>
    </lineage>
</organism>
<proteinExistence type="predicted"/>
<feature type="region of interest" description="Disordered" evidence="1">
    <location>
        <begin position="58"/>
        <end position="77"/>
    </location>
</feature>
<evidence type="ECO:0000256" key="1">
    <source>
        <dbReference type="SAM" id="MobiDB-lite"/>
    </source>
</evidence>
<reference evidence="2 3" key="1">
    <citation type="submission" date="2019-02" db="EMBL/GenBank/DDBJ databases">
        <title>Deep-cultivation of Planctomycetes and their phenomic and genomic characterization uncovers novel biology.</title>
        <authorList>
            <person name="Wiegand S."/>
            <person name="Jogler M."/>
            <person name="Boedeker C."/>
            <person name="Pinto D."/>
            <person name="Vollmers J."/>
            <person name="Rivas-Marin E."/>
            <person name="Kohn T."/>
            <person name="Peeters S.H."/>
            <person name="Heuer A."/>
            <person name="Rast P."/>
            <person name="Oberbeckmann S."/>
            <person name="Bunk B."/>
            <person name="Jeske O."/>
            <person name="Meyerdierks A."/>
            <person name="Storesund J.E."/>
            <person name="Kallscheuer N."/>
            <person name="Luecker S."/>
            <person name="Lage O.M."/>
            <person name="Pohl T."/>
            <person name="Merkel B.J."/>
            <person name="Hornburger P."/>
            <person name="Mueller R.-W."/>
            <person name="Bruemmer F."/>
            <person name="Labrenz M."/>
            <person name="Spormann A.M."/>
            <person name="Op Den Camp H."/>
            <person name="Overmann J."/>
            <person name="Amann R."/>
            <person name="Jetten M.S.M."/>
            <person name="Mascher T."/>
            <person name="Medema M.H."/>
            <person name="Devos D.P."/>
            <person name="Kaster A.-K."/>
            <person name="Ovreas L."/>
            <person name="Rohde M."/>
            <person name="Galperin M.Y."/>
            <person name="Jogler C."/>
        </authorList>
    </citation>
    <scope>NUCLEOTIDE SEQUENCE [LARGE SCALE GENOMIC DNA]</scope>
    <source>
        <strain evidence="2 3">Poly51</strain>
    </source>
</reference>
<dbReference type="Proteomes" id="UP000318288">
    <property type="component" value="Unassembled WGS sequence"/>
</dbReference>
<evidence type="ECO:0000313" key="3">
    <source>
        <dbReference type="Proteomes" id="UP000318288"/>
    </source>
</evidence>